<accession>A0A022W249</accession>
<feature type="compositionally biased region" description="Basic and acidic residues" evidence="1">
    <location>
        <begin position="1"/>
        <end position="20"/>
    </location>
</feature>
<dbReference type="AlphaFoldDB" id="A0A022W249"/>
<protein>
    <submittedName>
        <fullName evidence="2">Uncharacterized protein</fullName>
    </submittedName>
</protein>
<reference evidence="2" key="1">
    <citation type="submission" date="2014-02" db="EMBL/GenBank/DDBJ databases">
        <title>The Genome Sequence of Trichophyton rubrum (morphotype fischeri) CBS 288.86.</title>
        <authorList>
            <consortium name="The Broad Institute Genomics Platform"/>
            <person name="Cuomo C.A."/>
            <person name="White T.C."/>
            <person name="Graser Y."/>
            <person name="Martinez-Rossi N."/>
            <person name="Heitman J."/>
            <person name="Young S.K."/>
            <person name="Zeng Q."/>
            <person name="Gargeya S."/>
            <person name="Abouelleil A."/>
            <person name="Alvarado L."/>
            <person name="Chapman S.B."/>
            <person name="Gainer-Dewar J."/>
            <person name="Goldberg J."/>
            <person name="Griggs A."/>
            <person name="Gujja S."/>
            <person name="Hansen M."/>
            <person name="Howarth C."/>
            <person name="Imamovic A."/>
            <person name="Larimer J."/>
            <person name="Martinez D."/>
            <person name="Murphy C."/>
            <person name="Pearson M.D."/>
            <person name="Persinoti G."/>
            <person name="Poon T."/>
            <person name="Priest M."/>
            <person name="Roberts A.D."/>
            <person name="Saif S."/>
            <person name="Shea T.D."/>
            <person name="Sykes S.N."/>
            <person name="Wortman J."/>
            <person name="Nusbaum C."/>
            <person name="Birren B."/>
        </authorList>
    </citation>
    <scope>NUCLEOTIDE SEQUENCE [LARGE SCALE GENOMIC DNA]</scope>
    <source>
        <strain evidence="2">CBS 288.86</strain>
    </source>
</reference>
<feature type="region of interest" description="Disordered" evidence="1">
    <location>
        <begin position="1"/>
        <end position="39"/>
    </location>
</feature>
<proteinExistence type="predicted"/>
<name>A0A022W249_TRIRU</name>
<dbReference type="EMBL" id="KK207855">
    <property type="protein sequence ID" value="EZF52206.1"/>
    <property type="molecule type" value="Genomic_DNA"/>
</dbReference>
<gene>
    <name evidence="2" type="ORF">H103_04626</name>
</gene>
<sequence length="128" mass="14520">MASKRKADDPKQDDPMDKLHPPALLQPDDHKGNRVAKGPAYPHVFDTLTNRIIDDYQRSAVDDYTFAQRILQAGMYTEVYYNDLIKHMADRIAHQQRVAGSSCTTDTTGYISQLGGRSRRYASCQCVR</sequence>
<evidence type="ECO:0000313" key="2">
    <source>
        <dbReference type="EMBL" id="EZF52206.1"/>
    </source>
</evidence>
<dbReference type="Proteomes" id="UP000023758">
    <property type="component" value="Unassembled WGS sequence"/>
</dbReference>
<organism evidence="2">
    <name type="scientific">Trichophyton rubrum CBS 288.86</name>
    <dbReference type="NCBI Taxonomy" id="1215330"/>
    <lineage>
        <taxon>Eukaryota</taxon>
        <taxon>Fungi</taxon>
        <taxon>Dikarya</taxon>
        <taxon>Ascomycota</taxon>
        <taxon>Pezizomycotina</taxon>
        <taxon>Eurotiomycetes</taxon>
        <taxon>Eurotiomycetidae</taxon>
        <taxon>Onygenales</taxon>
        <taxon>Arthrodermataceae</taxon>
        <taxon>Trichophyton</taxon>
    </lineage>
</organism>
<evidence type="ECO:0000256" key="1">
    <source>
        <dbReference type="SAM" id="MobiDB-lite"/>
    </source>
</evidence>
<dbReference type="HOGENOM" id="CLU_1961163_0_0_1"/>